<dbReference type="PANTHER" id="PTHR42964">
    <property type="entry name" value="ENOYL-COA HYDRATASE"/>
    <property type="match status" value="1"/>
</dbReference>
<protein>
    <submittedName>
        <fullName evidence="2">Enoyl-CoA hydratase/isomerase family protein</fullName>
    </submittedName>
</protein>
<dbReference type="EMBL" id="JAHWQX010000003">
    <property type="protein sequence ID" value="MBW3098203.1"/>
    <property type="molecule type" value="Genomic_DNA"/>
</dbReference>
<gene>
    <name evidence="2" type="ORF">KY465_13030</name>
</gene>
<keyword evidence="3" id="KW-1185">Reference proteome</keyword>
<comment type="caution">
    <text evidence="2">The sequence shown here is derived from an EMBL/GenBank/DDBJ whole genome shotgun (WGS) entry which is preliminary data.</text>
</comment>
<accession>A0ABS6WQG8</accession>
<reference evidence="2" key="1">
    <citation type="submission" date="2021-07" db="EMBL/GenBank/DDBJ databases">
        <title>Pseudohoeflea marina sp. nov. a polyhydroxyalcanoate-producing bacterium.</title>
        <authorList>
            <person name="Zheng W."/>
            <person name="Yu S."/>
            <person name="Huang Y."/>
        </authorList>
    </citation>
    <scope>NUCLEOTIDE SEQUENCE</scope>
    <source>
        <strain evidence="2">DP4N28-3</strain>
    </source>
</reference>
<comment type="similarity">
    <text evidence="1">Belongs to the enoyl-CoA hydratase/isomerase family.</text>
</comment>
<proteinExistence type="inferred from homology"/>
<dbReference type="InterPro" id="IPR051683">
    <property type="entry name" value="Enoyl-CoA_Hydratase/Isomerase"/>
</dbReference>
<dbReference type="InterPro" id="IPR001753">
    <property type="entry name" value="Enoyl-CoA_hydra/iso"/>
</dbReference>
<dbReference type="PANTHER" id="PTHR42964:SF1">
    <property type="entry name" value="POLYKETIDE BIOSYNTHESIS ENOYL-COA HYDRATASE PKSH-RELATED"/>
    <property type="match status" value="1"/>
</dbReference>
<evidence type="ECO:0000313" key="2">
    <source>
        <dbReference type="EMBL" id="MBW3098203.1"/>
    </source>
</evidence>
<sequence>MHASEKLAEGGLDLAVEEGIGRLRLDRPHRKNAVNQAMWQAIPAALALLSGDMQARIIVLSGAGGSDFSAGADITEFDTVRRDATTARAYERANSEAFAALRTASVPVIASLRGVCFGGAFGLAAACDLRIGDTSCRFAVPAARLGLAYPADAVVDMVTALGAQRARHLLLTGDEMDAETALAAGFLLTRTTPDALEAETVHLAQRIASAAPLSIAAARATVAAALSGDQERMHAARELGDTTFESADYAEGRAAFRDRRRPVFTGR</sequence>
<name>A0ABS6WQG8_9HYPH</name>
<dbReference type="CDD" id="cd06558">
    <property type="entry name" value="crotonase-like"/>
    <property type="match status" value="1"/>
</dbReference>
<organism evidence="2 3">
    <name type="scientific">Pseudohoeflea coraliihabitans</name>
    <dbReference type="NCBI Taxonomy" id="2860393"/>
    <lineage>
        <taxon>Bacteria</taxon>
        <taxon>Pseudomonadati</taxon>
        <taxon>Pseudomonadota</taxon>
        <taxon>Alphaproteobacteria</taxon>
        <taxon>Hyphomicrobiales</taxon>
        <taxon>Rhizobiaceae</taxon>
        <taxon>Pseudohoeflea</taxon>
    </lineage>
</organism>
<evidence type="ECO:0000313" key="3">
    <source>
        <dbReference type="Proteomes" id="UP001430804"/>
    </source>
</evidence>
<dbReference type="Proteomes" id="UP001430804">
    <property type="component" value="Unassembled WGS sequence"/>
</dbReference>
<dbReference type="RefSeq" id="WP_219202127.1">
    <property type="nucleotide sequence ID" value="NZ_JAHWQX010000003.1"/>
</dbReference>
<dbReference type="Pfam" id="PF00378">
    <property type="entry name" value="ECH_1"/>
    <property type="match status" value="1"/>
</dbReference>
<evidence type="ECO:0000256" key="1">
    <source>
        <dbReference type="ARBA" id="ARBA00005254"/>
    </source>
</evidence>